<evidence type="ECO:0000313" key="2">
    <source>
        <dbReference type="EMBL" id="OXC73899.1"/>
    </source>
</evidence>
<feature type="transmembrane region" description="Helical" evidence="1">
    <location>
        <begin position="69"/>
        <end position="92"/>
    </location>
</feature>
<feature type="transmembrane region" description="Helical" evidence="1">
    <location>
        <begin position="43"/>
        <end position="60"/>
    </location>
</feature>
<accession>A0A226WSV3</accession>
<evidence type="ECO:0000256" key="1">
    <source>
        <dbReference type="SAM" id="Phobius"/>
    </source>
</evidence>
<reference evidence="3" key="1">
    <citation type="submission" date="2017-01" db="EMBL/GenBank/DDBJ databases">
        <title>Genome Analysis of Deinococcus marmoris KOPRI26562.</title>
        <authorList>
            <person name="Kim J.H."/>
            <person name="Oh H.-M."/>
        </authorList>
    </citation>
    <scope>NUCLEOTIDE SEQUENCE [LARGE SCALE GENOMIC DNA]</scope>
    <source>
        <strain evidence="3">PAMC 26633</strain>
    </source>
</reference>
<feature type="transmembrane region" description="Helical" evidence="1">
    <location>
        <begin position="158"/>
        <end position="178"/>
    </location>
</feature>
<proteinExistence type="predicted"/>
<feature type="transmembrane region" description="Helical" evidence="1">
    <location>
        <begin position="104"/>
        <end position="124"/>
    </location>
</feature>
<comment type="caution">
    <text evidence="2">The sequence shown here is derived from an EMBL/GenBank/DDBJ whole genome shotgun (WGS) entry which is preliminary data.</text>
</comment>
<dbReference type="EMBL" id="MTHB01000234">
    <property type="protein sequence ID" value="OXC73899.1"/>
    <property type="molecule type" value="Genomic_DNA"/>
</dbReference>
<dbReference type="AlphaFoldDB" id="A0A226WSV3"/>
<sequence length="191" mass="20788">MHDSSIGTRRSSTVERWAPSVYFVIGQLGWFACVLSAARDVPWMGVATTIVLIAMHLARVDRPWQEFKLLVSVLVLGAIWESVPVATGLLVYPNGTVLPGVAPYWILALWALFAAQFNTTFGWLKQRMLLASVLGAIAGPMSFRAGAALGAVRLAFPLPATIVLAIGWAILMPVLILLSRRWDGVHSGAHW</sequence>
<keyword evidence="1" id="KW-0472">Membrane</keyword>
<evidence type="ECO:0008006" key="4">
    <source>
        <dbReference type="Google" id="ProtNLM"/>
    </source>
</evidence>
<dbReference type="InterPro" id="IPR021306">
    <property type="entry name" value="DUF2878"/>
</dbReference>
<keyword evidence="1" id="KW-1133">Transmembrane helix</keyword>
<dbReference type="Pfam" id="PF11086">
    <property type="entry name" value="DUF2878"/>
    <property type="match status" value="1"/>
</dbReference>
<protein>
    <recommendedName>
        <fullName evidence="4">DUF2878 domain-containing protein</fullName>
    </recommendedName>
</protein>
<feature type="transmembrane region" description="Helical" evidence="1">
    <location>
        <begin position="129"/>
        <end position="152"/>
    </location>
</feature>
<dbReference type="OrthoDB" id="288800at2"/>
<gene>
    <name evidence="2" type="ORF">BSU04_34070</name>
</gene>
<keyword evidence="1" id="KW-0812">Transmembrane</keyword>
<evidence type="ECO:0000313" key="3">
    <source>
        <dbReference type="Proteomes" id="UP000214720"/>
    </source>
</evidence>
<dbReference type="RefSeq" id="WP_089164385.1">
    <property type="nucleotide sequence ID" value="NZ_MTHB01000234.1"/>
</dbReference>
<dbReference type="Proteomes" id="UP000214720">
    <property type="component" value="Unassembled WGS sequence"/>
</dbReference>
<name>A0A226WSV3_CABSO</name>
<organism evidence="2 3">
    <name type="scientific">Caballeronia sordidicola</name>
    <name type="common">Burkholderia sordidicola</name>
    <dbReference type="NCBI Taxonomy" id="196367"/>
    <lineage>
        <taxon>Bacteria</taxon>
        <taxon>Pseudomonadati</taxon>
        <taxon>Pseudomonadota</taxon>
        <taxon>Betaproteobacteria</taxon>
        <taxon>Burkholderiales</taxon>
        <taxon>Burkholderiaceae</taxon>
        <taxon>Caballeronia</taxon>
    </lineage>
</organism>
<feature type="transmembrane region" description="Helical" evidence="1">
    <location>
        <begin position="20"/>
        <end position="37"/>
    </location>
</feature>